<dbReference type="AlphaFoldDB" id="A0A1X7BUT1"/>
<keyword evidence="1" id="KW-0812">Transmembrane</keyword>
<accession>A0A1X7BUT1</accession>
<organism evidence="2 3">
    <name type="scientific">Roseovarius aestuarii</name>
    <dbReference type="NCBI Taxonomy" id="475083"/>
    <lineage>
        <taxon>Bacteria</taxon>
        <taxon>Pseudomonadati</taxon>
        <taxon>Pseudomonadota</taxon>
        <taxon>Alphaproteobacteria</taxon>
        <taxon>Rhodobacterales</taxon>
        <taxon>Roseobacteraceae</taxon>
        <taxon>Roseovarius</taxon>
    </lineage>
</organism>
<evidence type="ECO:0000313" key="3">
    <source>
        <dbReference type="Proteomes" id="UP000193224"/>
    </source>
</evidence>
<keyword evidence="1" id="KW-0472">Membrane</keyword>
<keyword evidence="1" id="KW-1133">Transmembrane helix</keyword>
<reference evidence="2 3" key="1">
    <citation type="submission" date="2017-03" db="EMBL/GenBank/DDBJ databases">
        <authorList>
            <person name="Afonso C.L."/>
            <person name="Miller P.J."/>
            <person name="Scott M.A."/>
            <person name="Spackman E."/>
            <person name="Goraichik I."/>
            <person name="Dimitrov K.M."/>
            <person name="Suarez D.L."/>
            <person name="Swayne D.E."/>
        </authorList>
    </citation>
    <scope>NUCLEOTIDE SEQUENCE [LARGE SCALE GENOMIC DNA]</scope>
    <source>
        <strain evidence="2 3">CECT 7745</strain>
    </source>
</reference>
<name>A0A1X7BUT1_9RHOB</name>
<evidence type="ECO:0000313" key="2">
    <source>
        <dbReference type="EMBL" id="SMC12989.1"/>
    </source>
</evidence>
<sequence>MLGTLSLIGLFVAGIWHAPLWILIPFTVLNSFIGVHFPSWKAQRLKADGTYWRTLIGSSPLQLVFAVLVFGVGYGIGVLFG</sequence>
<dbReference type="EMBL" id="FWXB01000010">
    <property type="protein sequence ID" value="SMC12989.1"/>
    <property type="molecule type" value="Genomic_DNA"/>
</dbReference>
<feature type="transmembrane region" description="Helical" evidence="1">
    <location>
        <begin position="61"/>
        <end position="80"/>
    </location>
</feature>
<gene>
    <name evidence="2" type="ORF">ROA7745_02823</name>
</gene>
<evidence type="ECO:0000256" key="1">
    <source>
        <dbReference type="SAM" id="Phobius"/>
    </source>
</evidence>
<feature type="transmembrane region" description="Helical" evidence="1">
    <location>
        <begin position="20"/>
        <end position="40"/>
    </location>
</feature>
<dbReference type="RefSeq" id="WP_085800930.1">
    <property type="nucleotide sequence ID" value="NZ_JBHTKS010000060.1"/>
</dbReference>
<keyword evidence="3" id="KW-1185">Reference proteome</keyword>
<protein>
    <submittedName>
        <fullName evidence="2">Uncharacterized protein</fullName>
    </submittedName>
</protein>
<dbReference type="Proteomes" id="UP000193224">
    <property type="component" value="Unassembled WGS sequence"/>
</dbReference>
<proteinExistence type="predicted"/>